<dbReference type="Proteomes" id="UP001202328">
    <property type="component" value="Unassembled WGS sequence"/>
</dbReference>
<name>A0AAD4SL59_9MAGN</name>
<accession>A0AAD4SL59</accession>
<organism evidence="1 2">
    <name type="scientific">Papaver atlanticum</name>
    <dbReference type="NCBI Taxonomy" id="357466"/>
    <lineage>
        <taxon>Eukaryota</taxon>
        <taxon>Viridiplantae</taxon>
        <taxon>Streptophyta</taxon>
        <taxon>Embryophyta</taxon>
        <taxon>Tracheophyta</taxon>
        <taxon>Spermatophyta</taxon>
        <taxon>Magnoliopsida</taxon>
        <taxon>Ranunculales</taxon>
        <taxon>Papaveraceae</taxon>
        <taxon>Papaveroideae</taxon>
        <taxon>Papaver</taxon>
    </lineage>
</organism>
<comment type="caution">
    <text evidence="1">The sequence shown here is derived from an EMBL/GenBank/DDBJ whole genome shotgun (WGS) entry which is preliminary data.</text>
</comment>
<evidence type="ECO:0000313" key="1">
    <source>
        <dbReference type="EMBL" id="KAI3912693.1"/>
    </source>
</evidence>
<reference evidence="1" key="1">
    <citation type="submission" date="2022-04" db="EMBL/GenBank/DDBJ databases">
        <title>A functionally conserved STORR gene fusion in Papaver species that diverged 16.8 million years ago.</title>
        <authorList>
            <person name="Catania T."/>
        </authorList>
    </citation>
    <scope>NUCLEOTIDE SEQUENCE</scope>
    <source>
        <strain evidence="1">S-188037</strain>
    </source>
</reference>
<gene>
    <name evidence="1" type="ORF">MKW98_024473</name>
</gene>
<proteinExistence type="predicted"/>
<keyword evidence="2" id="KW-1185">Reference proteome</keyword>
<evidence type="ECO:0000313" key="2">
    <source>
        <dbReference type="Proteomes" id="UP001202328"/>
    </source>
</evidence>
<dbReference type="EMBL" id="JAJJMB010009660">
    <property type="protein sequence ID" value="KAI3912693.1"/>
    <property type="molecule type" value="Genomic_DNA"/>
</dbReference>
<dbReference type="AlphaFoldDB" id="A0AAD4SL59"/>
<sequence length="52" mass="5249">AGANPNGLTALLVATEVGAKEIFKDEAGAAPEEGLWAGRDHSTVGANGLQSW</sequence>
<protein>
    <submittedName>
        <fullName evidence="1">Uncharacterized protein</fullName>
    </submittedName>
</protein>
<feature type="non-terminal residue" evidence="1">
    <location>
        <position position="1"/>
    </location>
</feature>